<dbReference type="RefSeq" id="WP_344038178.1">
    <property type="nucleotide sequence ID" value="NZ_BAAAKE010000010.1"/>
</dbReference>
<dbReference type="Pfam" id="PF25991">
    <property type="entry name" value="KhtT_N"/>
    <property type="match status" value="1"/>
</dbReference>
<evidence type="ECO:0000313" key="2">
    <source>
        <dbReference type="EMBL" id="MFC5055475.1"/>
    </source>
</evidence>
<organism evidence="2 3">
    <name type="scientific">Saccharothrix xinjiangensis</name>
    <dbReference type="NCBI Taxonomy" id="204798"/>
    <lineage>
        <taxon>Bacteria</taxon>
        <taxon>Bacillati</taxon>
        <taxon>Actinomycetota</taxon>
        <taxon>Actinomycetes</taxon>
        <taxon>Pseudonocardiales</taxon>
        <taxon>Pseudonocardiaceae</taxon>
        <taxon>Saccharothrix</taxon>
    </lineage>
</organism>
<keyword evidence="3" id="KW-1185">Reference proteome</keyword>
<reference evidence="3" key="1">
    <citation type="journal article" date="2019" name="Int. J. Syst. Evol. Microbiol.">
        <title>The Global Catalogue of Microorganisms (GCM) 10K type strain sequencing project: providing services to taxonomists for standard genome sequencing and annotation.</title>
        <authorList>
            <consortium name="The Broad Institute Genomics Platform"/>
            <consortium name="The Broad Institute Genome Sequencing Center for Infectious Disease"/>
            <person name="Wu L."/>
            <person name="Ma J."/>
        </authorList>
    </citation>
    <scope>NUCLEOTIDE SEQUENCE [LARGE SCALE GENOMIC DNA]</scope>
    <source>
        <strain evidence="3">KCTC 12848</strain>
    </source>
</reference>
<dbReference type="SUPFAM" id="SSF116726">
    <property type="entry name" value="TrkA C-terminal domain-like"/>
    <property type="match status" value="1"/>
</dbReference>
<dbReference type="PANTHER" id="PTHR30445">
    <property type="entry name" value="K(+)_H(+) ANTIPORTER SUBUNIT KHTT"/>
    <property type="match status" value="1"/>
</dbReference>
<evidence type="ECO:0000313" key="3">
    <source>
        <dbReference type="Proteomes" id="UP001595833"/>
    </source>
</evidence>
<dbReference type="InterPro" id="IPR050144">
    <property type="entry name" value="AAE_transporter"/>
</dbReference>
<dbReference type="Pfam" id="PF02080">
    <property type="entry name" value="TrkA_C"/>
    <property type="match status" value="1"/>
</dbReference>
<dbReference type="PROSITE" id="PS51202">
    <property type="entry name" value="RCK_C"/>
    <property type="match status" value="1"/>
</dbReference>
<dbReference type="InterPro" id="IPR058776">
    <property type="entry name" value="KhtT-like_N"/>
</dbReference>
<gene>
    <name evidence="2" type="ORF">ACFPFM_17130</name>
</gene>
<dbReference type="InterPro" id="IPR036721">
    <property type="entry name" value="RCK_C_sf"/>
</dbReference>
<feature type="domain" description="RCK C-terminal" evidence="1">
    <location>
        <begin position="75"/>
        <end position="159"/>
    </location>
</feature>
<comment type="caution">
    <text evidence="2">The sequence shown here is derived from an EMBL/GenBank/DDBJ whole genome shotgun (WGS) entry which is preliminary data.</text>
</comment>
<dbReference type="InterPro" id="IPR006037">
    <property type="entry name" value="RCK_C"/>
</dbReference>
<dbReference type="InterPro" id="IPR026278">
    <property type="entry name" value="KhtT"/>
</dbReference>
<dbReference type="PANTHER" id="PTHR30445:SF8">
    <property type="entry name" value="K(+)_H(+) ANTIPORTER SUBUNIT KHTT"/>
    <property type="match status" value="1"/>
</dbReference>
<dbReference type="Proteomes" id="UP001595833">
    <property type="component" value="Unassembled WGS sequence"/>
</dbReference>
<accession>A0ABV9XYJ7</accession>
<dbReference type="Gene3D" id="3.30.70.1450">
    <property type="entry name" value="Regulator of K+ conductance, C-terminal domain"/>
    <property type="match status" value="1"/>
</dbReference>
<evidence type="ECO:0000259" key="1">
    <source>
        <dbReference type="PROSITE" id="PS51202"/>
    </source>
</evidence>
<name>A0ABV9XYJ7_9PSEU</name>
<proteinExistence type="predicted"/>
<protein>
    <submittedName>
        <fullName evidence="2">Cation:proton antiporter regulatory subunit</fullName>
    </submittedName>
</protein>
<sequence>MNVEVTPLPGIGTRQDFMIRAGRRMGVITHRDGKFELIVSRKDDADDCMASIALTSAEAATLAGLLGGPQLVAHLEEQHRDVAGISTQQFPVVPGSRFDGSPLAETELRTRTGASIVAVVRANGVHPSPRPDFVFAGGDQVVVVGTAEGLAAAGDLLGGG</sequence>
<dbReference type="EMBL" id="JBHSJB010000014">
    <property type="protein sequence ID" value="MFC5055475.1"/>
    <property type="molecule type" value="Genomic_DNA"/>
</dbReference>
<dbReference type="PIRSF" id="PIRSF005028">
    <property type="entry name" value="KhtT"/>
    <property type="match status" value="1"/>
</dbReference>